<evidence type="ECO:0000256" key="1">
    <source>
        <dbReference type="SAM" id="MobiDB-lite"/>
    </source>
</evidence>
<proteinExistence type="predicted"/>
<dbReference type="Proteomes" id="UP001162483">
    <property type="component" value="Unassembled WGS sequence"/>
</dbReference>
<accession>A0ABN9F3E0</accession>
<gene>
    <name evidence="2" type="ORF">SPARVUS_LOCUS11235378</name>
</gene>
<organism evidence="2 3">
    <name type="scientific">Staurois parvus</name>
    <dbReference type="NCBI Taxonomy" id="386267"/>
    <lineage>
        <taxon>Eukaryota</taxon>
        <taxon>Metazoa</taxon>
        <taxon>Chordata</taxon>
        <taxon>Craniata</taxon>
        <taxon>Vertebrata</taxon>
        <taxon>Euteleostomi</taxon>
        <taxon>Amphibia</taxon>
        <taxon>Batrachia</taxon>
        <taxon>Anura</taxon>
        <taxon>Neobatrachia</taxon>
        <taxon>Ranoidea</taxon>
        <taxon>Ranidae</taxon>
        <taxon>Staurois</taxon>
    </lineage>
</organism>
<dbReference type="EMBL" id="CATNWA010016303">
    <property type="protein sequence ID" value="CAI9591579.1"/>
    <property type="molecule type" value="Genomic_DNA"/>
</dbReference>
<feature type="non-terminal residue" evidence="2">
    <location>
        <position position="136"/>
    </location>
</feature>
<evidence type="ECO:0000313" key="2">
    <source>
        <dbReference type="EMBL" id="CAI9591579.1"/>
    </source>
</evidence>
<reference evidence="2" key="1">
    <citation type="submission" date="2023-05" db="EMBL/GenBank/DDBJ databases">
        <authorList>
            <person name="Stuckert A."/>
        </authorList>
    </citation>
    <scope>NUCLEOTIDE SEQUENCE</scope>
</reference>
<evidence type="ECO:0000313" key="3">
    <source>
        <dbReference type="Proteomes" id="UP001162483"/>
    </source>
</evidence>
<feature type="region of interest" description="Disordered" evidence="1">
    <location>
        <begin position="116"/>
        <end position="136"/>
    </location>
</feature>
<name>A0ABN9F3E0_9NEOB</name>
<feature type="region of interest" description="Disordered" evidence="1">
    <location>
        <begin position="75"/>
        <end position="103"/>
    </location>
</feature>
<protein>
    <submittedName>
        <fullName evidence="2">Uncharacterized protein</fullName>
    </submittedName>
</protein>
<feature type="non-terminal residue" evidence="2">
    <location>
        <position position="1"/>
    </location>
</feature>
<comment type="caution">
    <text evidence="2">The sequence shown here is derived from an EMBL/GenBank/DDBJ whole genome shotgun (WGS) entry which is preliminary data.</text>
</comment>
<sequence length="136" mass="13717">HFFRARLRGKLLVKNSTRRGAETNNQDEGSGEEAAKEGTVGCMGAGQGTEGTVATNVETAAGSKAAEGSFGVSACRAHESGNSDGTEVTDVETSTHPEGSDIGALSCNICKGTEGLGSKEGKELEVDSTGRGPAIG</sequence>
<feature type="compositionally biased region" description="Polar residues" evidence="1">
    <location>
        <begin position="82"/>
        <end position="92"/>
    </location>
</feature>
<feature type="region of interest" description="Disordered" evidence="1">
    <location>
        <begin position="14"/>
        <end position="47"/>
    </location>
</feature>
<keyword evidence="3" id="KW-1185">Reference proteome</keyword>